<keyword evidence="4" id="KW-1185">Reference proteome</keyword>
<accession>A0A929BAC0</accession>
<dbReference type="Pfam" id="PF00171">
    <property type="entry name" value="Aldedh"/>
    <property type="match status" value="1"/>
</dbReference>
<proteinExistence type="predicted"/>
<dbReference type="InterPro" id="IPR016163">
    <property type="entry name" value="Ald_DH_C"/>
</dbReference>
<protein>
    <submittedName>
        <fullName evidence="3">Aldehyde dehydrogenase family protein</fullName>
    </submittedName>
</protein>
<name>A0A929BAC0_9PSEU</name>
<evidence type="ECO:0000256" key="1">
    <source>
        <dbReference type="ARBA" id="ARBA00023002"/>
    </source>
</evidence>
<dbReference type="AlphaFoldDB" id="A0A929BAC0"/>
<dbReference type="InterPro" id="IPR015590">
    <property type="entry name" value="Aldehyde_DH_dom"/>
</dbReference>
<evidence type="ECO:0000313" key="4">
    <source>
        <dbReference type="Proteomes" id="UP000598360"/>
    </source>
</evidence>
<dbReference type="EMBL" id="JADEYC010000018">
    <property type="protein sequence ID" value="MBE9375151.1"/>
    <property type="molecule type" value="Genomic_DNA"/>
</dbReference>
<feature type="domain" description="Aldehyde dehydrogenase" evidence="2">
    <location>
        <begin position="44"/>
        <end position="448"/>
    </location>
</feature>
<dbReference type="RefSeq" id="WP_193928581.1">
    <property type="nucleotide sequence ID" value="NZ_JADEYC010000018.1"/>
</dbReference>
<dbReference type="Gene3D" id="3.40.309.10">
    <property type="entry name" value="Aldehyde Dehydrogenase, Chain A, domain 2"/>
    <property type="match status" value="1"/>
</dbReference>
<gene>
    <name evidence="3" type="ORF">IQ251_11930</name>
</gene>
<organism evidence="3 4">
    <name type="scientific">Saccharopolyspora montiporae</name>
    <dbReference type="NCBI Taxonomy" id="2781240"/>
    <lineage>
        <taxon>Bacteria</taxon>
        <taxon>Bacillati</taxon>
        <taxon>Actinomycetota</taxon>
        <taxon>Actinomycetes</taxon>
        <taxon>Pseudonocardiales</taxon>
        <taxon>Pseudonocardiaceae</taxon>
        <taxon>Saccharopolyspora</taxon>
    </lineage>
</organism>
<sequence length="460" mass="47999">MTETAPWDDVPAPESRATAALRAEYGMFVDGEFRAGGGEPRTGTDPATEQPLATVATADESDVDTAIRAARRAQRETWGRLPGTERAKHLFRIARLVQEHSRELAVLQTLDTGRTIRSSKEAELPAAAAQLFHHAGWADKLPHAGFGPDPRPVGVAAQIAPADASLLALVRMLAPALACGNTAVLKPAAASPLGALVLAEICRTAGLPAGVVNVLPGPAEVGGALAGHPDVAAVALTGSAAAGESVRTRLAGNGTRLALEPRTADADIVFDDAPLDQAVDGVLDGITGLRGRGARILLQESVAERFLDLLRERVRGLRLGDPLDANTDVGPLTSAGRLARNVELTAHAQELGAERWTAELPLPERGHFAEPAVLTGATQAMPIARADIPGPVLPVLTFRTPEEALAKANNTARPPAVSVWSHNGSTALWAAQHLRASAVRVNGAERPDVDPAGLETYLDV</sequence>
<comment type="caution">
    <text evidence="3">The sequence shown here is derived from an EMBL/GenBank/DDBJ whole genome shotgun (WGS) entry which is preliminary data.</text>
</comment>
<dbReference type="PANTHER" id="PTHR11699">
    <property type="entry name" value="ALDEHYDE DEHYDROGENASE-RELATED"/>
    <property type="match status" value="1"/>
</dbReference>
<dbReference type="Proteomes" id="UP000598360">
    <property type="component" value="Unassembled WGS sequence"/>
</dbReference>
<keyword evidence="1" id="KW-0560">Oxidoreductase</keyword>
<dbReference type="SUPFAM" id="SSF53720">
    <property type="entry name" value="ALDH-like"/>
    <property type="match status" value="1"/>
</dbReference>
<dbReference type="InterPro" id="IPR016162">
    <property type="entry name" value="Ald_DH_N"/>
</dbReference>
<reference evidence="3" key="1">
    <citation type="submission" date="2020-10" db="EMBL/GenBank/DDBJ databases">
        <title>Diversity and distribution of actinomycetes associated with coral in the coast of Hainan.</title>
        <authorList>
            <person name="Li F."/>
        </authorList>
    </citation>
    <scope>NUCLEOTIDE SEQUENCE</scope>
    <source>
        <strain evidence="3">HNM0983</strain>
    </source>
</reference>
<dbReference type="InterPro" id="IPR016161">
    <property type="entry name" value="Ald_DH/histidinol_DH"/>
</dbReference>
<evidence type="ECO:0000259" key="2">
    <source>
        <dbReference type="Pfam" id="PF00171"/>
    </source>
</evidence>
<evidence type="ECO:0000313" key="3">
    <source>
        <dbReference type="EMBL" id="MBE9375151.1"/>
    </source>
</evidence>
<dbReference type="GO" id="GO:0016620">
    <property type="term" value="F:oxidoreductase activity, acting on the aldehyde or oxo group of donors, NAD or NADP as acceptor"/>
    <property type="evidence" value="ECO:0007669"/>
    <property type="project" value="InterPro"/>
</dbReference>
<dbReference type="Gene3D" id="3.40.605.10">
    <property type="entry name" value="Aldehyde Dehydrogenase, Chain A, domain 1"/>
    <property type="match status" value="1"/>
</dbReference>